<dbReference type="GO" id="GO:0032298">
    <property type="term" value="P:positive regulation of DNA-templated DNA replication initiation"/>
    <property type="evidence" value="ECO:0007669"/>
    <property type="project" value="TreeGrafter"/>
</dbReference>
<reference evidence="1 2" key="1">
    <citation type="submission" date="2014-06" db="EMBL/GenBank/DDBJ databases">
        <title>Whole Genome Sequences of Three Symbiotic Endozoicomonas Bacteria.</title>
        <authorList>
            <person name="Neave M.J."/>
            <person name="Apprill A."/>
            <person name="Voolstra C.R."/>
        </authorList>
    </citation>
    <scope>NUCLEOTIDE SEQUENCE [LARGE SCALE GENOMIC DNA]</scope>
    <source>
        <strain evidence="1 2">LMG 24815</strain>
    </source>
</reference>
<protein>
    <recommendedName>
        <fullName evidence="3">DNA polymerase III subunit chi</fullName>
    </recommendedName>
</protein>
<dbReference type="Pfam" id="PF04364">
    <property type="entry name" value="DNA_pol3_chi"/>
    <property type="match status" value="1"/>
</dbReference>
<dbReference type="Proteomes" id="UP000028006">
    <property type="component" value="Unassembled WGS sequence"/>
</dbReference>
<dbReference type="PANTHER" id="PTHR38767:SF1">
    <property type="entry name" value="DNA POLYMERASE III SUBUNIT CHI"/>
    <property type="match status" value="1"/>
</dbReference>
<dbReference type="RefSeq" id="WP_034874121.1">
    <property type="nucleotide sequence ID" value="NZ_JOKG01000002.1"/>
</dbReference>
<sequence>MPQVTFYLLQQQSTKAVRDFACRLTDKAWRSGLPVHIHTDNAIQCETMDRLLWEWREERFLPHEIRENNKASLAPITLGHTDPGKIEGALLINLASDIPTFYKGFHRTCEIVDQSPGPVETLRQKFRDYKTDGVKPELHDIAAGGRH</sequence>
<dbReference type="InterPro" id="IPR036768">
    <property type="entry name" value="PolIII_chi_sf"/>
</dbReference>
<dbReference type="GO" id="GO:0003677">
    <property type="term" value="F:DNA binding"/>
    <property type="evidence" value="ECO:0007669"/>
    <property type="project" value="InterPro"/>
</dbReference>
<dbReference type="PANTHER" id="PTHR38767">
    <property type="entry name" value="DNA POLYMERASE III SUBUNIT CHI"/>
    <property type="match status" value="1"/>
</dbReference>
<dbReference type="AlphaFoldDB" id="A0A081N769"/>
<evidence type="ECO:0000313" key="1">
    <source>
        <dbReference type="EMBL" id="KEQ14292.1"/>
    </source>
</evidence>
<proteinExistence type="predicted"/>
<gene>
    <name evidence="1" type="ORF">GZ77_07740</name>
</gene>
<organism evidence="1 2">
    <name type="scientific">Endozoicomonas montiporae</name>
    <dbReference type="NCBI Taxonomy" id="1027273"/>
    <lineage>
        <taxon>Bacteria</taxon>
        <taxon>Pseudomonadati</taxon>
        <taxon>Pseudomonadota</taxon>
        <taxon>Gammaproteobacteria</taxon>
        <taxon>Oceanospirillales</taxon>
        <taxon>Endozoicomonadaceae</taxon>
        <taxon>Endozoicomonas</taxon>
    </lineage>
</organism>
<dbReference type="GO" id="GO:0006260">
    <property type="term" value="P:DNA replication"/>
    <property type="evidence" value="ECO:0007669"/>
    <property type="project" value="InterPro"/>
</dbReference>
<evidence type="ECO:0000313" key="2">
    <source>
        <dbReference type="Proteomes" id="UP000028006"/>
    </source>
</evidence>
<dbReference type="Gene3D" id="3.40.50.10110">
    <property type="entry name" value="DNA polymerase III subunit chi"/>
    <property type="match status" value="1"/>
</dbReference>
<keyword evidence="2" id="KW-1185">Reference proteome</keyword>
<name>A0A081N769_9GAMM</name>
<dbReference type="eggNOG" id="COG2927">
    <property type="taxonomic scope" value="Bacteria"/>
</dbReference>
<comment type="caution">
    <text evidence="1">The sequence shown here is derived from an EMBL/GenBank/DDBJ whole genome shotgun (WGS) entry which is preliminary data.</text>
</comment>
<dbReference type="GO" id="GO:0003887">
    <property type="term" value="F:DNA-directed DNA polymerase activity"/>
    <property type="evidence" value="ECO:0007669"/>
    <property type="project" value="InterPro"/>
</dbReference>
<dbReference type="SUPFAM" id="SSF102400">
    <property type="entry name" value="DNA polymerase III chi subunit"/>
    <property type="match status" value="1"/>
</dbReference>
<accession>A0A081N769</accession>
<evidence type="ECO:0008006" key="3">
    <source>
        <dbReference type="Google" id="ProtNLM"/>
    </source>
</evidence>
<dbReference type="InterPro" id="IPR007459">
    <property type="entry name" value="DNA_pol3_chi"/>
</dbReference>
<dbReference type="EMBL" id="JOKG01000002">
    <property type="protein sequence ID" value="KEQ14292.1"/>
    <property type="molecule type" value="Genomic_DNA"/>
</dbReference>